<accession>A0A369IY92</accession>
<dbReference type="GO" id="GO:0005576">
    <property type="term" value="C:extracellular region"/>
    <property type="evidence" value="ECO:0007669"/>
    <property type="project" value="UniProtKB-SubCell"/>
</dbReference>
<dbReference type="InterPro" id="IPR043579">
    <property type="entry name" value="CUTINASE_2"/>
</dbReference>
<sequence>MANSVTPKVNSCLNTTMVLSLYSQGAQVSAGPVNDRSETSCATGDNICAGGTIIATHLSYGVPTTNNADEAEEFVVKSNRDSLFHSALCMPRIRISLLSFRLSLVVPPPFQTASPSCRFIGL</sequence>
<name>A0A369IY92_HYPMA</name>
<keyword evidence="3" id="KW-0719">Serine esterase</keyword>
<proteinExistence type="inferred from homology"/>
<reference evidence="7" key="1">
    <citation type="submission" date="2018-04" db="EMBL/GenBank/DDBJ databases">
        <title>Whole genome sequencing of Hypsizygus marmoreus.</title>
        <authorList>
            <person name="Choi I.-G."/>
            <person name="Min B."/>
            <person name="Kim J.-G."/>
            <person name="Kim S."/>
            <person name="Oh Y.-L."/>
            <person name="Kong W.-S."/>
            <person name="Park H."/>
            <person name="Jeong J."/>
            <person name="Song E.-S."/>
        </authorList>
    </citation>
    <scope>NUCLEOTIDE SEQUENCE [LARGE SCALE GENOMIC DNA]</scope>
    <source>
        <strain evidence="7">51987-8</strain>
    </source>
</reference>
<evidence type="ECO:0000313" key="7">
    <source>
        <dbReference type="EMBL" id="RDB14739.1"/>
    </source>
</evidence>
<dbReference type="PANTHER" id="PTHR33630">
    <property type="entry name" value="CUTINASE RV1984C-RELATED-RELATED"/>
    <property type="match status" value="1"/>
</dbReference>
<dbReference type="EMBL" id="LUEZ02000096">
    <property type="protein sequence ID" value="RDB14739.1"/>
    <property type="molecule type" value="Genomic_DNA"/>
</dbReference>
<evidence type="ECO:0000256" key="6">
    <source>
        <dbReference type="ARBA" id="ARBA00023157"/>
    </source>
</evidence>
<keyword evidence="5" id="KW-0732">Signal</keyword>
<evidence type="ECO:0000256" key="3">
    <source>
        <dbReference type="ARBA" id="ARBA00022487"/>
    </source>
</evidence>
<keyword evidence="4" id="KW-0964">Secreted</keyword>
<keyword evidence="8" id="KW-1185">Reference proteome</keyword>
<evidence type="ECO:0000256" key="5">
    <source>
        <dbReference type="ARBA" id="ARBA00022729"/>
    </source>
</evidence>
<organism evidence="7 8">
    <name type="scientific">Hypsizygus marmoreus</name>
    <name type="common">White beech mushroom</name>
    <name type="synonym">Agaricus marmoreus</name>
    <dbReference type="NCBI Taxonomy" id="39966"/>
    <lineage>
        <taxon>Eukaryota</taxon>
        <taxon>Fungi</taxon>
        <taxon>Dikarya</taxon>
        <taxon>Basidiomycota</taxon>
        <taxon>Agaricomycotina</taxon>
        <taxon>Agaricomycetes</taxon>
        <taxon>Agaricomycetidae</taxon>
        <taxon>Agaricales</taxon>
        <taxon>Tricholomatineae</taxon>
        <taxon>Lyophyllaceae</taxon>
        <taxon>Hypsizygus</taxon>
    </lineage>
</organism>
<dbReference type="PROSITE" id="PS00931">
    <property type="entry name" value="CUTINASE_2"/>
    <property type="match status" value="1"/>
</dbReference>
<dbReference type="Gene3D" id="3.40.50.1820">
    <property type="entry name" value="alpha/beta hydrolase"/>
    <property type="match status" value="1"/>
</dbReference>
<evidence type="ECO:0000256" key="1">
    <source>
        <dbReference type="ARBA" id="ARBA00004613"/>
    </source>
</evidence>
<comment type="caution">
    <text evidence="7">The sequence shown here is derived from an EMBL/GenBank/DDBJ whole genome shotgun (WGS) entry which is preliminary data.</text>
</comment>
<dbReference type="PANTHER" id="PTHR33630:SF9">
    <property type="entry name" value="CUTINASE 4"/>
    <property type="match status" value="1"/>
</dbReference>
<keyword evidence="3" id="KW-0378">Hydrolase</keyword>
<dbReference type="AlphaFoldDB" id="A0A369IY92"/>
<protein>
    <submittedName>
        <fullName evidence="7">Uncharacterized protein</fullName>
    </submittedName>
</protein>
<comment type="similarity">
    <text evidence="2">Belongs to the cutinase family.</text>
</comment>
<dbReference type="OrthoDB" id="3225429at2759"/>
<evidence type="ECO:0000313" key="8">
    <source>
        <dbReference type="Proteomes" id="UP000076154"/>
    </source>
</evidence>
<evidence type="ECO:0000256" key="4">
    <source>
        <dbReference type="ARBA" id="ARBA00022525"/>
    </source>
</evidence>
<comment type="subcellular location">
    <subcellularLocation>
        <location evidence="1">Secreted</location>
    </subcellularLocation>
</comment>
<evidence type="ECO:0000256" key="2">
    <source>
        <dbReference type="ARBA" id="ARBA00007534"/>
    </source>
</evidence>
<dbReference type="Proteomes" id="UP000076154">
    <property type="component" value="Unassembled WGS sequence"/>
</dbReference>
<dbReference type="InterPro" id="IPR029058">
    <property type="entry name" value="AB_hydrolase_fold"/>
</dbReference>
<keyword evidence="6" id="KW-1015">Disulfide bond</keyword>
<gene>
    <name evidence="7" type="ORF">Hypma_016545</name>
</gene>
<dbReference type="InParanoid" id="A0A369IY92"/>
<dbReference type="GO" id="GO:0052689">
    <property type="term" value="F:carboxylic ester hydrolase activity"/>
    <property type="evidence" value="ECO:0007669"/>
    <property type="project" value="UniProtKB-KW"/>
</dbReference>